<feature type="chain" id="PRO_5037471179" evidence="1">
    <location>
        <begin position="28"/>
        <end position="334"/>
    </location>
</feature>
<evidence type="ECO:0000313" key="3">
    <source>
        <dbReference type="Proteomes" id="UP000647241"/>
    </source>
</evidence>
<dbReference type="AlphaFoldDB" id="A0A917H4E0"/>
<proteinExistence type="predicted"/>
<evidence type="ECO:0000256" key="1">
    <source>
        <dbReference type="SAM" id="SignalP"/>
    </source>
</evidence>
<organism evidence="2 3">
    <name type="scientific">Edaphobacter dinghuensis</name>
    <dbReference type="NCBI Taxonomy" id="1560005"/>
    <lineage>
        <taxon>Bacteria</taxon>
        <taxon>Pseudomonadati</taxon>
        <taxon>Acidobacteriota</taxon>
        <taxon>Terriglobia</taxon>
        <taxon>Terriglobales</taxon>
        <taxon>Acidobacteriaceae</taxon>
        <taxon>Edaphobacter</taxon>
    </lineage>
</organism>
<dbReference type="RefSeq" id="WP_188552626.1">
    <property type="nucleotide sequence ID" value="NZ_BMGT01000001.1"/>
</dbReference>
<reference evidence="2" key="2">
    <citation type="submission" date="2020-09" db="EMBL/GenBank/DDBJ databases">
        <authorList>
            <person name="Sun Q."/>
            <person name="Zhou Y."/>
        </authorList>
    </citation>
    <scope>NUCLEOTIDE SEQUENCE</scope>
    <source>
        <strain evidence="2">CGMCC 1.12997</strain>
    </source>
</reference>
<dbReference type="Proteomes" id="UP000647241">
    <property type="component" value="Unassembled WGS sequence"/>
</dbReference>
<sequence length="334" mass="35246">MPRSLAQQLVSLLTALALVPLLSIASAQQIRTGPATPPSSAVLWRSAHAEHAYGLPDARPHQKGVLTLDQKSFTFTGKSFHTSIPRDRITAVSAGNDRVEMWGTGGRVMRMVIPDGGGLAAAAVMHHRVDMLTLDFRDARGGSHSAVFYLPATEADLALKSFGDAPPAPRLSQTASCSGKPLDPRGVLVDLPDWDRAQVPAAYRALVYEHVIARLKAAKGVGNVYRAGELGEGTACPQFTIKIAIDAYKKGNQVVRAATGPIGMFTSATQMTFDVAYTDAASGVTKQEKIKAAVRTESESTGVADAVAKKLAKKYVTILKASASSVVSAPNSQA</sequence>
<dbReference type="EMBL" id="BMGT01000001">
    <property type="protein sequence ID" value="GGG66847.1"/>
    <property type="molecule type" value="Genomic_DNA"/>
</dbReference>
<protein>
    <submittedName>
        <fullName evidence="2">Uncharacterized protein</fullName>
    </submittedName>
</protein>
<accession>A0A917H4E0</accession>
<comment type="caution">
    <text evidence="2">The sequence shown here is derived from an EMBL/GenBank/DDBJ whole genome shotgun (WGS) entry which is preliminary data.</text>
</comment>
<name>A0A917H4E0_9BACT</name>
<gene>
    <name evidence="2" type="ORF">GCM10011585_05880</name>
</gene>
<evidence type="ECO:0000313" key="2">
    <source>
        <dbReference type="EMBL" id="GGG66847.1"/>
    </source>
</evidence>
<reference evidence="2" key="1">
    <citation type="journal article" date="2014" name="Int. J. Syst. Evol. Microbiol.">
        <title>Complete genome sequence of Corynebacterium casei LMG S-19264T (=DSM 44701T), isolated from a smear-ripened cheese.</title>
        <authorList>
            <consortium name="US DOE Joint Genome Institute (JGI-PGF)"/>
            <person name="Walter F."/>
            <person name="Albersmeier A."/>
            <person name="Kalinowski J."/>
            <person name="Ruckert C."/>
        </authorList>
    </citation>
    <scope>NUCLEOTIDE SEQUENCE</scope>
    <source>
        <strain evidence="2">CGMCC 1.12997</strain>
    </source>
</reference>
<keyword evidence="3" id="KW-1185">Reference proteome</keyword>
<keyword evidence="1" id="KW-0732">Signal</keyword>
<feature type="signal peptide" evidence="1">
    <location>
        <begin position="1"/>
        <end position="27"/>
    </location>
</feature>